<dbReference type="Proteomes" id="UP000070328">
    <property type="component" value="Unassembled WGS sequence"/>
</dbReference>
<sequence>MDYQQARHQNPPTILDRLTLLPLELQKHILYDYLTVSSSPCILSLFVPDWAVCARASDPVNEIYDLQRIDVYTKGGGGGSVRGKYESGVRHGDGDHASFPLMRQIEGSHDQQHGALLLEKELGRRFPVAMDWALRDLRRNGLRVFEQVWPRGHDDGVGRCMASGALVFREAGCGHGLDSDHSHPGRAATSDMSLSLPRHLMFNSVPSDPWLQLRLRRNAVTDFRCEMAFVIEGGLIGEEFIAVDWAAMTQLETLFLDLRTYASGSGGGFLQDAIRRAAVKMRCLRLRCLVIAGLRTGESYGRSRVCERETDEQEDQVDGEVNWVKVFAPALGEGGRLVFIDRRVVDVDWDAWRVRAEGEGLLVRQGEVDEGEDGGCGTGAYLKHLDRVMGDR</sequence>
<evidence type="ECO:0000313" key="2">
    <source>
        <dbReference type="Proteomes" id="UP000070328"/>
    </source>
</evidence>
<comment type="caution">
    <text evidence="1">The sequence shown here is derived from an EMBL/GenBank/DDBJ whole genome shotgun (WGS) entry which is preliminary data.</text>
</comment>
<accession>A0A135TKN0</accession>
<name>A0A135TKN0_9PEZI</name>
<proteinExistence type="predicted"/>
<reference evidence="1 2" key="1">
    <citation type="submission" date="2014-02" db="EMBL/GenBank/DDBJ databases">
        <title>The genome sequence of Colletotrichum simmondsii CBS122122.</title>
        <authorList>
            <person name="Baroncelli R."/>
            <person name="Thon M.R."/>
        </authorList>
    </citation>
    <scope>NUCLEOTIDE SEQUENCE [LARGE SCALE GENOMIC DNA]</scope>
    <source>
        <strain evidence="1 2">CBS122122</strain>
    </source>
</reference>
<dbReference type="OrthoDB" id="5104994at2759"/>
<evidence type="ECO:0000313" key="1">
    <source>
        <dbReference type="EMBL" id="KXH48675.1"/>
    </source>
</evidence>
<keyword evidence="2" id="KW-1185">Reference proteome</keyword>
<dbReference type="EMBL" id="JFBX01000128">
    <property type="protein sequence ID" value="KXH48675.1"/>
    <property type="molecule type" value="Genomic_DNA"/>
</dbReference>
<dbReference type="AlphaFoldDB" id="A0A135TKN0"/>
<gene>
    <name evidence="1" type="ORF">CSIM01_13032</name>
</gene>
<organism evidence="1 2">
    <name type="scientific">Colletotrichum simmondsii</name>
    <dbReference type="NCBI Taxonomy" id="703756"/>
    <lineage>
        <taxon>Eukaryota</taxon>
        <taxon>Fungi</taxon>
        <taxon>Dikarya</taxon>
        <taxon>Ascomycota</taxon>
        <taxon>Pezizomycotina</taxon>
        <taxon>Sordariomycetes</taxon>
        <taxon>Hypocreomycetidae</taxon>
        <taxon>Glomerellales</taxon>
        <taxon>Glomerellaceae</taxon>
        <taxon>Colletotrichum</taxon>
        <taxon>Colletotrichum acutatum species complex</taxon>
    </lineage>
</organism>
<protein>
    <submittedName>
        <fullName evidence="1">Uncharacterized protein</fullName>
    </submittedName>
</protein>